<dbReference type="Gene3D" id="2.60.40.10">
    <property type="entry name" value="Immunoglobulins"/>
    <property type="match status" value="2"/>
</dbReference>
<dbReference type="RefSeq" id="WP_202654514.1">
    <property type="nucleotide sequence ID" value="NZ_JAESWB010000181.1"/>
</dbReference>
<feature type="chain" id="PRO_5046193256" evidence="1">
    <location>
        <begin position="32"/>
        <end position="541"/>
    </location>
</feature>
<evidence type="ECO:0000259" key="2">
    <source>
        <dbReference type="Pfam" id="PF04151"/>
    </source>
</evidence>
<proteinExistence type="predicted"/>
<feature type="signal peptide" evidence="1">
    <location>
        <begin position="1"/>
        <end position="31"/>
    </location>
</feature>
<dbReference type="InterPro" id="IPR041498">
    <property type="entry name" value="Big_6"/>
</dbReference>
<feature type="domain" description="Peptidase C-terminal archaeal/bacterial" evidence="2">
    <location>
        <begin position="294"/>
        <end position="364"/>
    </location>
</feature>
<feature type="domain" description="Bacterial Ig" evidence="3">
    <location>
        <begin position="463"/>
        <end position="540"/>
    </location>
</feature>
<evidence type="ECO:0000256" key="1">
    <source>
        <dbReference type="SAM" id="SignalP"/>
    </source>
</evidence>
<name>A0ABS1TPL5_9BACI</name>
<evidence type="ECO:0000313" key="4">
    <source>
        <dbReference type="EMBL" id="MBL4953256.1"/>
    </source>
</evidence>
<reference evidence="4 5" key="1">
    <citation type="submission" date="2021-01" db="EMBL/GenBank/DDBJ databases">
        <title>Genome public.</title>
        <authorList>
            <person name="Liu C."/>
            <person name="Sun Q."/>
        </authorList>
    </citation>
    <scope>NUCLEOTIDE SEQUENCE [LARGE SCALE GENOMIC DNA]</scope>
    <source>
        <strain evidence="4 5">YIM B02564</strain>
    </source>
</reference>
<dbReference type="NCBIfam" id="NF038127">
    <property type="entry name" value="FDP_fam"/>
    <property type="match status" value="2"/>
</dbReference>
<accession>A0ABS1TPL5</accession>
<dbReference type="InterPro" id="IPR013783">
    <property type="entry name" value="Ig-like_fold"/>
</dbReference>
<evidence type="ECO:0000259" key="3">
    <source>
        <dbReference type="Pfam" id="PF17936"/>
    </source>
</evidence>
<dbReference type="Proteomes" id="UP000623967">
    <property type="component" value="Unassembled WGS sequence"/>
</dbReference>
<keyword evidence="5" id="KW-1185">Reference proteome</keyword>
<gene>
    <name evidence="4" type="ORF">JK635_13655</name>
</gene>
<organism evidence="4 5">
    <name type="scientific">Neobacillus paridis</name>
    <dbReference type="NCBI Taxonomy" id="2803862"/>
    <lineage>
        <taxon>Bacteria</taxon>
        <taxon>Bacillati</taxon>
        <taxon>Bacillota</taxon>
        <taxon>Bacilli</taxon>
        <taxon>Bacillales</taxon>
        <taxon>Bacillaceae</taxon>
        <taxon>Neobacillus</taxon>
    </lineage>
</organism>
<protein>
    <submittedName>
        <fullName evidence="4">DVUA0089 family protein</fullName>
    </submittedName>
</protein>
<keyword evidence="1" id="KW-0732">Signal</keyword>
<dbReference type="SUPFAM" id="SSF89260">
    <property type="entry name" value="Collagen-binding domain"/>
    <property type="match status" value="3"/>
</dbReference>
<feature type="domain" description="Bacterial Ig" evidence="3">
    <location>
        <begin position="385"/>
        <end position="459"/>
    </location>
</feature>
<comment type="caution">
    <text evidence="4">The sequence shown here is derived from an EMBL/GenBank/DDBJ whole genome shotgun (WGS) entry which is preliminary data.</text>
</comment>
<dbReference type="InterPro" id="IPR007280">
    <property type="entry name" value="Peptidase_C_arc/bac"/>
</dbReference>
<sequence>MNKLAKKVVFFLIAFIIILPLMTFQSNQASASTTQDLPFGTKTTGNITDSDPEQMYKIVLNGAGRITVNLDSYMDETYLDLIDDQGNYVWHNEDIYYGRTDDPKKWSGWEDLEPGTYYIRVHQYNSSTGKYDLSVTYDQAYNTDKEPNNGTLQAQELTLNTQKVTGFISWNDDTDYYKIHLDKAGRITVNLDSYMDETYLDLIDDQGNYVWHNEDIYYGRTDDPKKWSDWEDLEPGTYYIKVHQYNNSTGKYVLSAAFNQANNTDKEPNNGTPQAQTLALNTQKATGFISWNDDEDYYKFTLPKAGTITVRMDSYIYDTYLDLIDNHGNKIWSNKDIYYGAFNNPKKWFDTETLSAGTYYIRVHQYSSSTGKYSLRVDAPFLLPALSVNTVSNKSTTVTGKTSKDSTVYVKVGSKTYHASVNSKGEYKQTIAKQQAGAKIEVTAANKYGSKKMTVTVVDRIPPTTPVVYSINSKSKYITGKAEPYSTVVATIGNHKIGSAKADKYGKYKIKMTPRKKGTFIKVAALDKAGNKSSYKTIKVK</sequence>
<evidence type="ECO:0000313" key="5">
    <source>
        <dbReference type="Proteomes" id="UP000623967"/>
    </source>
</evidence>
<dbReference type="Pfam" id="PF17936">
    <property type="entry name" value="Big_6"/>
    <property type="match status" value="2"/>
</dbReference>
<dbReference type="Pfam" id="PF04151">
    <property type="entry name" value="PPC"/>
    <property type="match status" value="1"/>
</dbReference>
<dbReference type="EMBL" id="JAESWB010000181">
    <property type="protein sequence ID" value="MBL4953256.1"/>
    <property type="molecule type" value="Genomic_DNA"/>
</dbReference>
<dbReference type="Gene3D" id="2.60.120.380">
    <property type="match status" value="3"/>
</dbReference>